<evidence type="ECO:0000313" key="2">
    <source>
        <dbReference type="Proteomes" id="UP000671399"/>
    </source>
</evidence>
<reference evidence="1 2" key="1">
    <citation type="submission" date="2021-03" db="EMBL/GenBank/DDBJ databases">
        <authorList>
            <person name="Lee D.-H."/>
        </authorList>
    </citation>
    <scope>NUCLEOTIDE SEQUENCE [LARGE SCALE GENOMIC DNA]</scope>
    <source>
        <strain evidence="1 2">MMS20-R2-23</strain>
    </source>
</reference>
<gene>
    <name evidence="1" type="ORF">JQN83_00485</name>
</gene>
<sequence length="184" mass="20175">MRVGVILYGPPAAGKDTVTRELVNLGGCVALFQRLKAGAGRTTGYRMVSHERFNELRKQGELIWENRRYGSVYGIDRSVLLSLADHSVPVLHLGQVAAIDAVKAATPSIRWVVVHLWCPRDIAEARIVARKTGDVEERLTAWDETESLECADVDVNTAENEPAVVARSILGAVRSAGMNSQQRI</sequence>
<dbReference type="SUPFAM" id="SSF52540">
    <property type="entry name" value="P-loop containing nucleoside triphosphate hydrolases"/>
    <property type="match status" value="1"/>
</dbReference>
<keyword evidence="1" id="KW-0808">Transferase</keyword>
<keyword evidence="1" id="KW-0418">Kinase</keyword>
<dbReference type="RefSeq" id="WP_208565025.1">
    <property type="nucleotide sequence ID" value="NZ_JAGFWR010000001.1"/>
</dbReference>
<accession>A0ABS3V105</accession>
<protein>
    <submittedName>
        <fullName evidence="1">Kinase</fullName>
    </submittedName>
</protein>
<dbReference type="InterPro" id="IPR027417">
    <property type="entry name" value="P-loop_NTPase"/>
</dbReference>
<dbReference type="Gene3D" id="3.40.50.300">
    <property type="entry name" value="P-loop containing nucleotide triphosphate hydrolases"/>
    <property type="match status" value="1"/>
</dbReference>
<name>A0ABS3V105_9ACTN</name>
<evidence type="ECO:0000313" key="1">
    <source>
        <dbReference type="EMBL" id="MBO4159297.1"/>
    </source>
</evidence>
<keyword evidence="2" id="KW-1185">Reference proteome</keyword>
<dbReference type="Pfam" id="PF13238">
    <property type="entry name" value="AAA_18"/>
    <property type="match status" value="1"/>
</dbReference>
<comment type="caution">
    <text evidence="1">The sequence shown here is derived from an EMBL/GenBank/DDBJ whole genome shotgun (WGS) entry which is preliminary data.</text>
</comment>
<dbReference type="EMBL" id="JAGFWR010000001">
    <property type="protein sequence ID" value="MBO4159297.1"/>
    <property type="molecule type" value="Genomic_DNA"/>
</dbReference>
<dbReference type="GO" id="GO:0016301">
    <property type="term" value="F:kinase activity"/>
    <property type="evidence" value="ECO:0007669"/>
    <property type="project" value="UniProtKB-KW"/>
</dbReference>
<organism evidence="1 2">
    <name type="scientific">Micromonospora antibiotica</name>
    <dbReference type="NCBI Taxonomy" id="2807623"/>
    <lineage>
        <taxon>Bacteria</taxon>
        <taxon>Bacillati</taxon>
        <taxon>Actinomycetota</taxon>
        <taxon>Actinomycetes</taxon>
        <taxon>Micromonosporales</taxon>
        <taxon>Micromonosporaceae</taxon>
        <taxon>Micromonospora</taxon>
    </lineage>
</organism>
<dbReference type="Proteomes" id="UP000671399">
    <property type="component" value="Unassembled WGS sequence"/>
</dbReference>
<proteinExistence type="predicted"/>